<dbReference type="Proteomes" id="UP000008066">
    <property type="component" value="Unassembled WGS sequence"/>
</dbReference>
<evidence type="ECO:0000313" key="2">
    <source>
        <dbReference type="Proteomes" id="UP000008066"/>
    </source>
</evidence>
<sequence>MPKSTSCEGAEFPNECRTAEQAAPFVAKALIPFSNEEKAALLALMGFESVDFRYKHNVFPGVEGQGTANMMMPKFVTEYASDLFGDDEISGKSLSQILAMVTLDDYNFGSAGWFLVKHCDHSVRDVLKTGTDAGWNAYMSCVGVNGSDQGRMAYWIRAKQAFGF</sequence>
<name>G0SER3_CHATD</name>
<protein>
    <submittedName>
        <fullName evidence="1">Uncharacterized protein</fullName>
    </submittedName>
</protein>
<gene>
    <name evidence="1" type="ORF">CTHT_0059420</name>
</gene>
<dbReference type="OrthoDB" id="2349272at2759"/>
<evidence type="ECO:0000313" key="1">
    <source>
        <dbReference type="EMBL" id="EGS17929.1"/>
    </source>
</evidence>
<accession>G0SER3</accession>
<organism evidence="2">
    <name type="scientific">Chaetomium thermophilum (strain DSM 1495 / CBS 144.50 / IMI 039719)</name>
    <name type="common">Thermochaetoides thermophila</name>
    <dbReference type="NCBI Taxonomy" id="759272"/>
    <lineage>
        <taxon>Eukaryota</taxon>
        <taxon>Fungi</taxon>
        <taxon>Dikarya</taxon>
        <taxon>Ascomycota</taxon>
        <taxon>Pezizomycotina</taxon>
        <taxon>Sordariomycetes</taxon>
        <taxon>Sordariomycetidae</taxon>
        <taxon>Sordariales</taxon>
        <taxon>Chaetomiaceae</taxon>
        <taxon>Thermochaetoides</taxon>
    </lineage>
</organism>
<dbReference type="HOGENOM" id="CLU_071125_1_0_1"/>
<dbReference type="OMA" id="GSGPWFY"/>
<dbReference type="GeneID" id="18259980"/>
<dbReference type="AlphaFoldDB" id="G0SER3"/>
<dbReference type="RefSeq" id="XP_006696260.1">
    <property type="nucleotide sequence ID" value="XM_006696197.1"/>
</dbReference>
<dbReference type="EMBL" id="GL988046">
    <property type="protein sequence ID" value="EGS17929.1"/>
    <property type="molecule type" value="Genomic_DNA"/>
</dbReference>
<dbReference type="eggNOG" id="ENOG502SPR5">
    <property type="taxonomic scope" value="Eukaryota"/>
</dbReference>
<dbReference type="KEGG" id="cthr:CTHT_0059420"/>
<reference evidence="1 2" key="1">
    <citation type="journal article" date="2011" name="Cell">
        <title>Insight into structure and assembly of the nuclear pore complex by utilizing the genome of a eukaryotic thermophile.</title>
        <authorList>
            <person name="Amlacher S."/>
            <person name="Sarges P."/>
            <person name="Flemming D."/>
            <person name="van Noort V."/>
            <person name="Kunze R."/>
            <person name="Devos D.P."/>
            <person name="Arumugam M."/>
            <person name="Bork P."/>
            <person name="Hurt E."/>
        </authorList>
    </citation>
    <scope>NUCLEOTIDE SEQUENCE [LARGE SCALE GENOMIC DNA]</scope>
    <source>
        <strain evidence="2">DSM 1495 / CBS 144.50 / IMI 039719</strain>
    </source>
</reference>
<keyword evidence="2" id="KW-1185">Reference proteome</keyword>
<proteinExistence type="predicted"/>